<proteinExistence type="predicted"/>
<accession>E8V5E6</accession>
<organism evidence="1 2">
    <name type="scientific">Terriglobus saanensis (strain ATCC BAA-1853 / DSM 23119 / SP1PR4)</name>
    <dbReference type="NCBI Taxonomy" id="401053"/>
    <lineage>
        <taxon>Bacteria</taxon>
        <taxon>Pseudomonadati</taxon>
        <taxon>Acidobacteriota</taxon>
        <taxon>Terriglobia</taxon>
        <taxon>Terriglobales</taxon>
        <taxon>Acidobacteriaceae</taxon>
        <taxon>Terriglobus</taxon>
    </lineage>
</organism>
<gene>
    <name evidence="1" type="ordered locus">AciPR4_4159</name>
</gene>
<dbReference type="STRING" id="401053.AciPR4_4159"/>
<dbReference type="Pfam" id="PF12686">
    <property type="entry name" value="DUF3800"/>
    <property type="match status" value="1"/>
</dbReference>
<evidence type="ECO:0000313" key="1">
    <source>
        <dbReference type="EMBL" id="ADV84905.1"/>
    </source>
</evidence>
<dbReference type="EMBL" id="CP002467">
    <property type="protein sequence ID" value="ADV84905.1"/>
    <property type="molecule type" value="Genomic_DNA"/>
</dbReference>
<dbReference type="Proteomes" id="UP000006844">
    <property type="component" value="Chromosome"/>
</dbReference>
<dbReference type="AlphaFoldDB" id="E8V5E6"/>
<dbReference type="KEGG" id="tsa:AciPR4_4159"/>
<protein>
    <recommendedName>
        <fullName evidence="3">DUF3800 domain-containing protein</fullName>
    </recommendedName>
</protein>
<name>E8V5E6_TERSS</name>
<sequence>MAVFYVYVDESGKLSGKTDYTCLCGFVGHGMAWESISTGWTMCRMRWGCPPIHMSRVMNPTAKDDAWNKYRKQFSSEEKWIDNRDAMLEDFARIIAAHDAVAIGTVIDANCYRRIQAGPDAFDTADSNVFAFHNIIMRGLEKISTVDTNSTLSVIVDDDPEYAWQYYKLLDGLRQNPDKRFAKVPERVHAICFGNDVSYPGLQAADMLSWLARDFMVRKKTDPSAEISTLLAYLTHAGMHQPSIMDEKQLLQLAQNVTEAKKMAEQDELA</sequence>
<evidence type="ECO:0000313" key="2">
    <source>
        <dbReference type="Proteomes" id="UP000006844"/>
    </source>
</evidence>
<dbReference type="InterPro" id="IPR024524">
    <property type="entry name" value="DUF3800"/>
</dbReference>
<dbReference type="HOGENOM" id="CLU_1030275_0_0_0"/>
<keyword evidence="2" id="KW-1185">Reference proteome</keyword>
<dbReference type="RefSeq" id="WP_013570635.1">
    <property type="nucleotide sequence ID" value="NC_014963.1"/>
</dbReference>
<reference evidence="1 2" key="1">
    <citation type="journal article" date="2012" name="Stand. Genomic Sci.">
        <title>Complete genome sequence of Terriglobus saanensis type strain SP1PR4(T), an Acidobacteria from tundra soil.</title>
        <authorList>
            <person name="Rawat S.R."/>
            <person name="Mannisto M.K."/>
            <person name="Starovoytov V."/>
            <person name="Goodwin L."/>
            <person name="Nolan M."/>
            <person name="Hauser L."/>
            <person name="Land M."/>
            <person name="Davenport K.W."/>
            <person name="Woyke T."/>
            <person name="Haggblom M.M."/>
        </authorList>
    </citation>
    <scope>NUCLEOTIDE SEQUENCE</scope>
    <source>
        <strain evidence="2">ATCC BAA-1853 / DSM 23119 / SP1PR4</strain>
    </source>
</reference>
<evidence type="ECO:0008006" key="3">
    <source>
        <dbReference type="Google" id="ProtNLM"/>
    </source>
</evidence>